<organism evidence="6 7">
    <name type="scientific">Aciduliprofundum boonei (strain DSM 19572 / T469)</name>
    <dbReference type="NCBI Taxonomy" id="439481"/>
    <lineage>
        <taxon>Archaea</taxon>
        <taxon>Methanobacteriati</taxon>
        <taxon>Thermoplasmatota</taxon>
        <taxon>DHVE2 group</taxon>
        <taxon>Candidatus Aciduliprofundum</taxon>
    </lineage>
</organism>
<evidence type="ECO:0000256" key="3">
    <source>
        <dbReference type="ARBA" id="ARBA00022989"/>
    </source>
</evidence>
<name>B5IDQ1_ACIB4</name>
<dbReference type="Pfam" id="PF02163">
    <property type="entry name" value="Peptidase_M50"/>
    <property type="match status" value="1"/>
</dbReference>
<dbReference type="PRINTS" id="PR01000">
    <property type="entry name" value="SREBPS2PTASE"/>
</dbReference>
<dbReference type="GO" id="GO:0016020">
    <property type="term" value="C:membrane"/>
    <property type="evidence" value="ECO:0007669"/>
    <property type="project" value="InterPro"/>
</dbReference>
<evidence type="ECO:0000313" key="6">
    <source>
        <dbReference type="EMBL" id="ADD08125.1"/>
    </source>
</evidence>
<evidence type="ECO:0000256" key="4">
    <source>
        <dbReference type="ARBA" id="ARBA00023136"/>
    </source>
</evidence>
<dbReference type="HOGENOM" id="CLU_042134_1_0_2"/>
<dbReference type="GeneID" id="8827256"/>
<dbReference type="STRING" id="439481.Aboo_0314"/>
<gene>
    <name evidence="6" type="ordered locus">Aboo_0314</name>
</gene>
<dbReference type="AlphaFoldDB" id="B5IDQ1"/>
<keyword evidence="4" id="KW-0472">Membrane</keyword>
<dbReference type="eggNOG" id="arCOG04064">
    <property type="taxonomic scope" value="Archaea"/>
</dbReference>
<evidence type="ECO:0000259" key="5">
    <source>
        <dbReference type="Pfam" id="PF02163"/>
    </source>
</evidence>
<dbReference type="GO" id="GO:0005737">
    <property type="term" value="C:cytoplasm"/>
    <property type="evidence" value="ECO:0007669"/>
    <property type="project" value="TreeGrafter"/>
</dbReference>
<dbReference type="GO" id="GO:0031293">
    <property type="term" value="P:membrane protein intracellular domain proteolysis"/>
    <property type="evidence" value="ECO:0007669"/>
    <property type="project" value="TreeGrafter"/>
</dbReference>
<dbReference type="SUPFAM" id="SSF50156">
    <property type="entry name" value="PDZ domain-like"/>
    <property type="match status" value="2"/>
</dbReference>
<dbReference type="InterPro" id="IPR001193">
    <property type="entry name" value="MBTPS2"/>
</dbReference>
<evidence type="ECO:0000313" key="7">
    <source>
        <dbReference type="Proteomes" id="UP000001400"/>
    </source>
</evidence>
<dbReference type="Proteomes" id="UP000001400">
    <property type="component" value="Chromosome"/>
</dbReference>
<dbReference type="Gene3D" id="2.30.42.10">
    <property type="match status" value="1"/>
</dbReference>
<dbReference type="GO" id="GO:0004222">
    <property type="term" value="F:metalloendopeptidase activity"/>
    <property type="evidence" value="ECO:0007669"/>
    <property type="project" value="InterPro"/>
</dbReference>
<comment type="subcellular location">
    <subcellularLocation>
        <location evidence="1">Endomembrane system</location>
        <topology evidence="1">Multi-pass membrane protein</topology>
    </subcellularLocation>
</comment>
<evidence type="ECO:0000256" key="2">
    <source>
        <dbReference type="ARBA" id="ARBA00022692"/>
    </source>
</evidence>
<protein>
    <submittedName>
        <fullName evidence="6">Peptidase M50</fullName>
    </submittedName>
</protein>
<proteinExistence type="predicted"/>
<sequence length="512" mass="57727">MNGWLVALLLIIVWIAIIYALKKLKKIGGAISLYGPALMIKTKRGLGWVKKIAKSKFWLHYGTFGVILSLFMMLAVFLLVLWQAFLVTTIPSTKAPSPLQVLGIPGINPIIPIWYGILGLVVAILIHEFSHGFLVAAQKLKLLSIGVLLFIFPIGAFVEPDEDELMKTTKKKRMRVFAAGPTSNIILAIVIFIILALMIGGITPKYDNYYVASNFEENPNFHALPVGTVILEINGTKIDNYNDFMNVSAPLPGKMVNMKIYNGKVENISVYSGVIVSSTLKNYPAYEAGIRPGWIFYSINGTVIRNEEQFLEVMNKTRSNVPVHISMFKPPNHWLNVTVVLADKYDYFEKYAPQLNKEYYKGKGFLGINAEYLGVGLGDPYYLKALLSNPYANAKSLQDFFRASMAYIALPFLGLMPFPHTLQHLYSVPFSGFWIVVNSLYWIFWLNLMLGMTNLLPAVPLDGGYIFKDFMTYIGEKLRLKNPKNFGNSITLLFSFLVLFLILWQFIGPRIH</sequence>
<dbReference type="InterPro" id="IPR008915">
    <property type="entry name" value="Peptidase_M50"/>
</dbReference>
<dbReference type="PANTHER" id="PTHR13325:SF3">
    <property type="entry name" value="MEMBRANE-BOUND TRANSCRIPTION FACTOR SITE-2 PROTEASE"/>
    <property type="match status" value="1"/>
</dbReference>
<keyword evidence="7" id="KW-1185">Reference proteome</keyword>
<dbReference type="GO" id="GO:0012505">
    <property type="term" value="C:endomembrane system"/>
    <property type="evidence" value="ECO:0007669"/>
    <property type="project" value="UniProtKB-SubCell"/>
</dbReference>
<dbReference type="EMBL" id="CP001941">
    <property type="protein sequence ID" value="ADD08125.1"/>
    <property type="molecule type" value="Genomic_DNA"/>
</dbReference>
<feature type="domain" description="Peptidase M50" evidence="5">
    <location>
        <begin position="115"/>
        <end position="497"/>
    </location>
</feature>
<reference evidence="6" key="1">
    <citation type="submission" date="2010-02" db="EMBL/GenBank/DDBJ databases">
        <title>Complete sequence of Aciduliprofundum boonei T469.</title>
        <authorList>
            <consortium name="US DOE Joint Genome Institute"/>
            <person name="Lucas S."/>
            <person name="Copeland A."/>
            <person name="Lapidus A."/>
            <person name="Cheng J.-F."/>
            <person name="Bruce D."/>
            <person name="Goodwin L."/>
            <person name="Pitluck S."/>
            <person name="Saunders E."/>
            <person name="Detter J.C."/>
            <person name="Han C."/>
            <person name="Tapia R."/>
            <person name="Land M."/>
            <person name="Hauser L."/>
            <person name="Kyrpides N."/>
            <person name="Mikhailova N."/>
            <person name="Flores G."/>
            <person name="Reysenbach A.-L."/>
            <person name="Woyke T."/>
        </authorList>
    </citation>
    <scope>NUCLEOTIDE SEQUENCE</scope>
    <source>
        <strain evidence="6">T469</strain>
    </source>
</reference>
<dbReference type="InterPro" id="IPR036034">
    <property type="entry name" value="PDZ_sf"/>
</dbReference>
<dbReference type="PANTHER" id="PTHR13325">
    <property type="entry name" value="PROTEASE M50 MEMBRANE-BOUND TRANSCRIPTION FACTOR SITE 2 PROTEASE"/>
    <property type="match status" value="1"/>
</dbReference>
<keyword evidence="2" id="KW-0812">Transmembrane</keyword>
<keyword evidence="3" id="KW-1133">Transmembrane helix</keyword>
<dbReference type="OrthoDB" id="15212at2157"/>
<dbReference type="KEGG" id="abi:Aboo_0314"/>
<accession>B5IDQ1</accession>
<dbReference type="RefSeq" id="WP_008084324.1">
    <property type="nucleotide sequence ID" value="NC_013926.1"/>
</dbReference>
<evidence type="ECO:0000256" key="1">
    <source>
        <dbReference type="ARBA" id="ARBA00004127"/>
    </source>
</evidence>